<sequence>MAAPVRGPATDERTRTTGRMKKLAVSLIGLVVVLTGISLAPQFLIDQDHLRQRVMVAFQRQTGLELKMGETSFQLLPWPSFQATNVVLTRPGCTPFVAARSVHADMSLLAVLNREISFQEFMVKGAGIMLHRASEKQCSTWLPMLSQDQGPAAPTHDGTVSPRWKVSFGGLHLTDAELSWQDDLSDGHVPAGGHLHIASLELAGMRSASPWVDLQGTHEHTPFTLRGRVGPLGQLLSGKAVQKDPWAFSLGMTLGTGEHQDHATLDGVMRDAHHLRGVNVTLSGRWSSLQGMRHLLPHAVPADLGQIEGTVRLHSDDDMDTAAAHNGADMALTDALLHLPGRLVPDQIHAHLGSVVLPAGAWNVAAPLRLSDIQIDADSAQAPFVLQGQAVWGRYAWLFHGEAESLQQARAAIFAREPSSVGLKLNVQGQDRTLSSLFSHDDAAKTGARQDSVSFDLQGKVGRQGGTLAFSGQAALFQLPDIRAISGLLVHDGHVKGQLVLGPVKDMDVSSLSVQDVEFESQEVGGTLSADLPVRPESALVGRLHLTHMEGDRFARAPVATPAEQEAPAASAPTVASDRKPDGAQPAGKAPESLPEQWFGSLATRPFDVDMTADQLHVAGIAYQGLHLHLLGVEGRLSLSVLGGSVQDVPLSGEAVLDGSGETVRMGLKAAPLILPAGWVQMALNQPVTFEGPVQLDGALGTEGANQTALWQALDGQMGLSLVDGRVHRDVLAPLAGPAASLLKMGAGTMGLRCFAGTVKFDHGQASFGNMALEVKHLSVIGQGTMKLDDMSYMLQLMPHVTLVGADFSTPLVLSGQNGNFHVGTLGRDQAGLDTASFGSDACAYAVQQARGGQKGLPLPARDEGHSGGAGGILRALGLGGN</sequence>
<dbReference type="PANTHER" id="PTHR30441">
    <property type="entry name" value="DUF748 DOMAIN-CONTAINING PROTEIN"/>
    <property type="match status" value="1"/>
</dbReference>
<keyword evidence="5" id="KW-1185">Reference proteome</keyword>
<dbReference type="Pfam" id="PF05170">
    <property type="entry name" value="AsmA"/>
    <property type="match status" value="1"/>
</dbReference>
<dbReference type="InterPro" id="IPR007844">
    <property type="entry name" value="AsmA"/>
</dbReference>
<dbReference type="Proteomes" id="UP000765338">
    <property type="component" value="Unassembled WGS sequence"/>
</dbReference>
<organism evidence="4 5">
    <name type="scientific">Bombella mellum</name>
    <dbReference type="NCBI Taxonomy" id="2039288"/>
    <lineage>
        <taxon>Bacteria</taxon>
        <taxon>Pseudomonadati</taxon>
        <taxon>Pseudomonadota</taxon>
        <taxon>Alphaproteobacteria</taxon>
        <taxon>Acetobacterales</taxon>
        <taxon>Acetobacteraceae</taxon>
        <taxon>Bombella</taxon>
    </lineage>
</organism>
<keyword evidence="2" id="KW-0812">Transmembrane</keyword>
<keyword evidence="2" id="KW-1133">Transmembrane helix</keyword>
<accession>A0ABR5ZQE3</accession>
<gene>
    <name evidence="4" type="ORF">CPA56_00875</name>
</gene>
<dbReference type="EMBL" id="PDLY01000001">
    <property type="protein sequence ID" value="MBA5726551.1"/>
    <property type="molecule type" value="Genomic_DNA"/>
</dbReference>
<evidence type="ECO:0000259" key="3">
    <source>
        <dbReference type="Pfam" id="PF05170"/>
    </source>
</evidence>
<feature type="compositionally biased region" description="Low complexity" evidence="1">
    <location>
        <begin position="560"/>
        <end position="574"/>
    </location>
</feature>
<protein>
    <recommendedName>
        <fullName evidence="3">AsmA domain-containing protein</fullName>
    </recommendedName>
</protein>
<feature type="region of interest" description="Disordered" evidence="1">
    <location>
        <begin position="560"/>
        <end position="596"/>
    </location>
</feature>
<keyword evidence="2" id="KW-0472">Membrane</keyword>
<feature type="transmembrane region" description="Helical" evidence="2">
    <location>
        <begin position="23"/>
        <end position="45"/>
    </location>
</feature>
<feature type="domain" description="AsmA" evidence="3">
    <location>
        <begin position="20"/>
        <end position="182"/>
    </location>
</feature>
<name>A0ABR5ZQE3_9PROT</name>
<evidence type="ECO:0000256" key="2">
    <source>
        <dbReference type="SAM" id="Phobius"/>
    </source>
</evidence>
<proteinExistence type="predicted"/>
<comment type="caution">
    <text evidence="4">The sequence shown here is derived from an EMBL/GenBank/DDBJ whole genome shotgun (WGS) entry which is preliminary data.</text>
</comment>
<evidence type="ECO:0000313" key="5">
    <source>
        <dbReference type="Proteomes" id="UP000765338"/>
    </source>
</evidence>
<dbReference type="InterPro" id="IPR052894">
    <property type="entry name" value="AsmA-related"/>
</dbReference>
<evidence type="ECO:0000313" key="4">
    <source>
        <dbReference type="EMBL" id="MBA5726551.1"/>
    </source>
</evidence>
<evidence type="ECO:0000256" key="1">
    <source>
        <dbReference type="SAM" id="MobiDB-lite"/>
    </source>
</evidence>
<reference evidence="4 5" key="1">
    <citation type="submission" date="2017-10" db="EMBL/GenBank/DDBJ databases">
        <authorList>
            <person name="Jakob F."/>
        </authorList>
    </citation>
    <scope>NUCLEOTIDE SEQUENCE [LARGE SCALE GENOMIC DNA]</scope>
    <source>
        <strain evidence="4 5">TMW 2.1889</strain>
    </source>
</reference>
<dbReference type="PANTHER" id="PTHR30441:SF8">
    <property type="entry name" value="DUF748 DOMAIN-CONTAINING PROTEIN"/>
    <property type="match status" value="1"/>
</dbReference>